<dbReference type="Gene3D" id="1.10.10.10">
    <property type="entry name" value="Winged helix-like DNA-binding domain superfamily/Winged helix DNA-binding domain"/>
    <property type="match status" value="1"/>
</dbReference>
<keyword evidence="4" id="KW-0804">Transcription</keyword>
<dbReference type="SUPFAM" id="SSF88659">
    <property type="entry name" value="Sigma3 and sigma4 domains of RNA polymerase sigma factors"/>
    <property type="match status" value="1"/>
</dbReference>
<evidence type="ECO:0000313" key="8">
    <source>
        <dbReference type="EMBL" id="SEL67270.1"/>
    </source>
</evidence>
<feature type="compositionally biased region" description="Basic and acidic residues" evidence="5">
    <location>
        <begin position="103"/>
        <end position="115"/>
    </location>
</feature>
<feature type="domain" description="RNA polymerase sigma factor 70 region 4 type 2" evidence="7">
    <location>
        <begin position="137"/>
        <end position="189"/>
    </location>
</feature>
<dbReference type="GO" id="GO:0006352">
    <property type="term" value="P:DNA-templated transcription initiation"/>
    <property type="evidence" value="ECO:0007669"/>
    <property type="project" value="InterPro"/>
</dbReference>
<dbReference type="RefSeq" id="WP_074870238.1">
    <property type="nucleotide sequence ID" value="NZ_FOAS01000017.1"/>
</dbReference>
<accession>A0A1H7S3T1</accession>
<evidence type="ECO:0000256" key="4">
    <source>
        <dbReference type="ARBA" id="ARBA00023163"/>
    </source>
</evidence>
<keyword evidence="2" id="KW-0805">Transcription regulation</keyword>
<gene>
    <name evidence="8" type="ORF">SAMN05216214_11723</name>
</gene>
<dbReference type="EMBL" id="FOAS01000017">
    <property type="protein sequence ID" value="SEL67270.1"/>
    <property type="molecule type" value="Genomic_DNA"/>
</dbReference>
<evidence type="ECO:0000259" key="7">
    <source>
        <dbReference type="Pfam" id="PF08281"/>
    </source>
</evidence>
<dbReference type="InterPro" id="IPR007627">
    <property type="entry name" value="RNA_pol_sigma70_r2"/>
</dbReference>
<dbReference type="GO" id="GO:0016987">
    <property type="term" value="F:sigma factor activity"/>
    <property type="evidence" value="ECO:0007669"/>
    <property type="project" value="UniProtKB-KW"/>
</dbReference>
<protein>
    <submittedName>
        <fullName evidence="8">RNA polymerase sigma-70 factor, ECF subfamily</fullName>
    </submittedName>
</protein>
<evidence type="ECO:0000259" key="6">
    <source>
        <dbReference type="Pfam" id="PF04542"/>
    </source>
</evidence>
<reference evidence="8 9" key="1">
    <citation type="submission" date="2016-10" db="EMBL/GenBank/DDBJ databases">
        <authorList>
            <person name="de Groot N.N."/>
        </authorList>
    </citation>
    <scope>NUCLEOTIDE SEQUENCE [LARGE SCALE GENOMIC DNA]</scope>
    <source>
        <strain evidence="8 9">JCM 19513</strain>
    </source>
</reference>
<dbReference type="STRING" id="1429083.GCA_001885685_00191"/>
<dbReference type="GO" id="GO:0003677">
    <property type="term" value="F:DNA binding"/>
    <property type="evidence" value="ECO:0007669"/>
    <property type="project" value="InterPro"/>
</dbReference>
<sequence length="203" mass="23084">MPYEADDRLIKRLLGGEQRAFTELVKTYQSPMRAVAYAIVGASHADEIVQDAWLAVVRNLAKFEGRASLKTWLLTITANTAKSKLRQIKREVSLDSLPGGHDFNPDQRYAEDGHWSKPPQNWEQDTPEALLSQQELRECLDKTLASLNEVQKSVLMLRERQGLELDEICNLLDISASNVRVLLHRARLKVFATLEHFEETGQC</sequence>
<dbReference type="InterPro" id="IPR013325">
    <property type="entry name" value="RNA_pol_sigma_r2"/>
</dbReference>
<dbReference type="NCBIfam" id="TIGR02937">
    <property type="entry name" value="sigma70-ECF"/>
    <property type="match status" value="1"/>
</dbReference>
<dbReference type="SUPFAM" id="SSF88946">
    <property type="entry name" value="Sigma2 domain of RNA polymerase sigma factors"/>
    <property type="match status" value="1"/>
</dbReference>
<evidence type="ECO:0000256" key="2">
    <source>
        <dbReference type="ARBA" id="ARBA00023015"/>
    </source>
</evidence>
<dbReference type="Proteomes" id="UP000185766">
    <property type="component" value="Unassembled WGS sequence"/>
</dbReference>
<dbReference type="Gene3D" id="1.10.1740.10">
    <property type="match status" value="1"/>
</dbReference>
<organism evidence="8 9">
    <name type="scientific">Atopomonas hussainii</name>
    <dbReference type="NCBI Taxonomy" id="1429083"/>
    <lineage>
        <taxon>Bacteria</taxon>
        <taxon>Pseudomonadati</taxon>
        <taxon>Pseudomonadota</taxon>
        <taxon>Gammaproteobacteria</taxon>
        <taxon>Pseudomonadales</taxon>
        <taxon>Pseudomonadaceae</taxon>
        <taxon>Atopomonas</taxon>
    </lineage>
</organism>
<dbReference type="InterPro" id="IPR036388">
    <property type="entry name" value="WH-like_DNA-bd_sf"/>
</dbReference>
<dbReference type="AlphaFoldDB" id="A0A1H7S3T1"/>
<evidence type="ECO:0000313" key="9">
    <source>
        <dbReference type="Proteomes" id="UP000185766"/>
    </source>
</evidence>
<feature type="domain" description="RNA polymerase sigma-70 region 2" evidence="6">
    <location>
        <begin position="24"/>
        <end position="90"/>
    </location>
</feature>
<dbReference type="CDD" id="cd06171">
    <property type="entry name" value="Sigma70_r4"/>
    <property type="match status" value="1"/>
</dbReference>
<dbReference type="Pfam" id="PF08281">
    <property type="entry name" value="Sigma70_r4_2"/>
    <property type="match status" value="1"/>
</dbReference>
<evidence type="ECO:0000256" key="1">
    <source>
        <dbReference type="ARBA" id="ARBA00010641"/>
    </source>
</evidence>
<dbReference type="InterPro" id="IPR013324">
    <property type="entry name" value="RNA_pol_sigma_r3/r4-like"/>
</dbReference>
<proteinExistence type="inferred from homology"/>
<evidence type="ECO:0000256" key="5">
    <source>
        <dbReference type="SAM" id="MobiDB-lite"/>
    </source>
</evidence>
<feature type="region of interest" description="Disordered" evidence="5">
    <location>
        <begin position="98"/>
        <end position="124"/>
    </location>
</feature>
<dbReference type="InterPro" id="IPR039425">
    <property type="entry name" value="RNA_pol_sigma-70-like"/>
</dbReference>
<keyword evidence="3" id="KW-0731">Sigma factor</keyword>
<dbReference type="Pfam" id="PF04542">
    <property type="entry name" value="Sigma70_r2"/>
    <property type="match status" value="1"/>
</dbReference>
<dbReference type="InterPro" id="IPR013249">
    <property type="entry name" value="RNA_pol_sigma70_r4_t2"/>
</dbReference>
<dbReference type="PANTHER" id="PTHR43133:SF53">
    <property type="entry name" value="ECF RNA POLYMERASE SIGMA-E FACTOR"/>
    <property type="match status" value="1"/>
</dbReference>
<dbReference type="PANTHER" id="PTHR43133">
    <property type="entry name" value="RNA POLYMERASE ECF-TYPE SIGMA FACTO"/>
    <property type="match status" value="1"/>
</dbReference>
<dbReference type="InterPro" id="IPR014284">
    <property type="entry name" value="RNA_pol_sigma-70_dom"/>
</dbReference>
<comment type="similarity">
    <text evidence="1">Belongs to the sigma-70 factor family. ECF subfamily.</text>
</comment>
<evidence type="ECO:0000256" key="3">
    <source>
        <dbReference type="ARBA" id="ARBA00023082"/>
    </source>
</evidence>
<name>A0A1H7S3T1_9GAMM</name>
<keyword evidence="9" id="KW-1185">Reference proteome</keyword>